<dbReference type="OrthoDB" id="1099523at2"/>
<dbReference type="PANTHER" id="PTHR21666">
    <property type="entry name" value="PEPTIDASE-RELATED"/>
    <property type="match status" value="1"/>
</dbReference>
<gene>
    <name evidence="3" type="ORF">C7Y72_21900</name>
</gene>
<sequence>MHRALTVALTAAALIIVPAESSGAPMDPGAGGVSADAPAATATPEGSSELVAAIAARRVLLAGPRPQTLTFTVPGSGTAAVVVELYRSGAVAPVERWELRDVTRGEEQRLRWDGGAEDGRGEKDGRYRFRIGVDGAAPAPVAESFEYLRAYFPVRGPHVYGDGPGAGRGHQGQDILADCGTPLLAARGGTVERAGYDGGGGNYVVIDVVGSPSDMVYMHLQQPSPLKAGDDVHTGQRIGDVGTTGRSTACHLHFELWSGPGYFTGGRPIDPSRQLRLWDEQSGGNRDVTAAKRR</sequence>
<keyword evidence="4" id="KW-1185">Reference proteome</keyword>
<keyword evidence="1" id="KW-0732">Signal</keyword>
<accession>A0A2T4UBW2</accession>
<name>A0A2T4UBW2_9ACTN</name>
<dbReference type="GO" id="GO:0004222">
    <property type="term" value="F:metalloendopeptidase activity"/>
    <property type="evidence" value="ECO:0007669"/>
    <property type="project" value="TreeGrafter"/>
</dbReference>
<comment type="caution">
    <text evidence="3">The sequence shown here is derived from an EMBL/GenBank/DDBJ whole genome shotgun (WGS) entry which is preliminary data.</text>
</comment>
<dbReference type="CDD" id="cd12797">
    <property type="entry name" value="M23_peptidase"/>
    <property type="match status" value="1"/>
</dbReference>
<dbReference type="PANTHER" id="PTHR21666:SF270">
    <property type="entry name" value="MUREIN HYDROLASE ACTIVATOR ENVC"/>
    <property type="match status" value="1"/>
</dbReference>
<evidence type="ECO:0000313" key="4">
    <source>
        <dbReference type="Proteomes" id="UP000240739"/>
    </source>
</evidence>
<evidence type="ECO:0000313" key="3">
    <source>
        <dbReference type="EMBL" id="PTL54389.1"/>
    </source>
</evidence>
<dbReference type="RefSeq" id="WP_107571331.1">
    <property type="nucleotide sequence ID" value="NZ_PYYB01000005.1"/>
</dbReference>
<feature type="signal peptide" evidence="1">
    <location>
        <begin position="1"/>
        <end position="23"/>
    </location>
</feature>
<dbReference type="Gene3D" id="2.70.70.10">
    <property type="entry name" value="Glucose Permease (Domain IIA)"/>
    <property type="match status" value="1"/>
</dbReference>
<dbReference type="AlphaFoldDB" id="A0A2T4UBW2"/>
<reference evidence="3 4" key="1">
    <citation type="submission" date="2018-03" db="EMBL/GenBank/DDBJ databases">
        <title>Aquarubrobacter algicola gen. nov., sp. nov., a novel actinobacterium isolated from shallow eutrophic lake during the end of cyanobacterial harmful algal blooms.</title>
        <authorList>
            <person name="Chun S.J."/>
        </authorList>
    </citation>
    <scope>NUCLEOTIDE SEQUENCE [LARGE SCALE GENOMIC DNA]</scope>
    <source>
        <strain evidence="3 4">Seoho-28</strain>
    </source>
</reference>
<dbReference type="SUPFAM" id="SSF51261">
    <property type="entry name" value="Duplicated hybrid motif"/>
    <property type="match status" value="1"/>
</dbReference>
<dbReference type="Proteomes" id="UP000240739">
    <property type="component" value="Unassembled WGS sequence"/>
</dbReference>
<dbReference type="InterPro" id="IPR011055">
    <property type="entry name" value="Dup_hybrid_motif"/>
</dbReference>
<dbReference type="InterPro" id="IPR050570">
    <property type="entry name" value="Cell_wall_metabolism_enzyme"/>
</dbReference>
<protein>
    <recommendedName>
        <fullName evidence="2">M23ase beta-sheet core domain-containing protein</fullName>
    </recommendedName>
</protein>
<feature type="domain" description="M23ase beta-sheet core" evidence="2">
    <location>
        <begin position="169"/>
        <end position="271"/>
    </location>
</feature>
<evidence type="ECO:0000259" key="2">
    <source>
        <dbReference type="Pfam" id="PF01551"/>
    </source>
</evidence>
<dbReference type="Pfam" id="PF01551">
    <property type="entry name" value="Peptidase_M23"/>
    <property type="match status" value="1"/>
</dbReference>
<dbReference type="EMBL" id="PYYB01000005">
    <property type="protein sequence ID" value="PTL54389.1"/>
    <property type="molecule type" value="Genomic_DNA"/>
</dbReference>
<organism evidence="3 4">
    <name type="scientific">Paraconexibacter algicola</name>
    <dbReference type="NCBI Taxonomy" id="2133960"/>
    <lineage>
        <taxon>Bacteria</taxon>
        <taxon>Bacillati</taxon>
        <taxon>Actinomycetota</taxon>
        <taxon>Thermoleophilia</taxon>
        <taxon>Solirubrobacterales</taxon>
        <taxon>Paraconexibacteraceae</taxon>
        <taxon>Paraconexibacter</taxon>
    </lineage>
</organism>
<evidence type="ECO:0000256" key="1">
    <source>
        <dbReference type="SAM" id="SignalP"/>
    </source>
</evidence>
<feature type="chain" id="PRO_5015768270" description="M23ase beta-sheet core domain-containing protein" evidence="1">
    <location>
        <begin position="24"/>
        <end position="294"/>
    </location>
</feature>
<proteinExistence type="predicted"/>
<dbReference type="InterPro" id="IPR016047">
    <property type="entry name" value="M23ase_b-sheet_dom"/>
</dbReference>